<dbReference type="EMBL" id="QFPW01000011">
    <property type="protein sequence ID" value="PZQ48533.1"/>
    <property type="molecule type" value="Genomic_DNA"/>
</dbReference>
<keyword evidence="1" id="KW-0472">Membrane</keyword>
<evidence type="ECO:0000313" key="3">
    <source>
        <dbReference type="Proteomes" id="UP000249185"/>
    </source>
</evidence>
<evidence type="ECO:0000256" key="1">
    <source>
        <dbReference type="SAM" id="Phobius"/>
    </source>
</evidence>
<name>A0A2W5Q1A7_RHOSU</name>
<evidence type="ECO:0000313" key="2">
    <source>
        <dbReference type="EMBL" id="PZQ48533.1"/>
    </source>
</evidence>
<dbReference type="Proteomes" id="UP000249185">
    <property type="component" value="Unassembled WGS sequence"/>
</dbReference>
<protein>
    <submittedName>
        <fullName evidence="2">Uncharacterized protein</fullName>
    </submittedName>
</protein>
<reference evidence="2 3" key="1">
    <citation type="submission" date="2017-08" db="EMBL/GenBank/DDBJ databases">
        <title>Infants hospitalized years apart are colonized by the same room-sourced microbial strains.</title>
        <authorList>
            <person name="Brooks B."/>
            <person name="Olm M.R."/>
            <person name="Firek B.A."/>
            <person name="Baker R."/>
            <person name="Thomas B.C."/>
            <person name="Morowitz M.J."/>
            <person name="Banfield J.F."/>
        </authorList>
    </citation>
    <scope>NUCLEOTIDE SEQUENCE [LARGE SCALE GENOMIC DNA]</scope>
    <source>
        <strain evidence="2">S2_005_002_R2_34</strain>
    </source>
</reference>
<organism evidence="2 3">
    <name type="scientific">Rhodovulum sulfidophilum</name>
    <name type="common">Rhodobacter sulfidophilus</name>
    <dbReference type="NCBI Taxonomy" id="35806"/>
    <lineage>
        <taxon>Bacteria</taxon>
        <taxon>Pseudomonadati</taxon>
        <taxon>Pseudomonadota</taxon>
        <taxon>Alphaproteobacteria</taxon>
        <taxon>Rhodobacterales</taxon>
        <taxon>Paracoccaceae</taxon>
        <taxon>Rhodovulum</taxon>
    </lineage>
</organism>
<sequence>MGLILGLLVNAVLWCIPLYRLLPRAGLNPNIAILGAIPIVGTVLLWIIAFKRWPADGAAGV</sequence>
<keyword evidence="1" id="KW-1133">Transmembrane helix</keyword>
<comment type="caution">
    <text evidence="2">The sequence shown here is derived from an EMBL/GenBank/DDBJ whole genome shotgun (WGS) entry which is preliminary data.</text>
</comment>
<accession>A0A2W5Q1A7</accession>
<feature type="transmembrane region" description="Helical" evidence="1">
    <location>
        <begin position="31"/>
        <end position="50"/>
    </location>
</feature>
<keyword evidence="1" id="KW-0812">Transmembrane</keyword>
<proteinExistence type="predicted"/>
<dbReference type="AlphaFoldDB" id="A0A2W5Q1A7"/>
<gene>
    <name evidence="2" type="ORF">DI556_13800</name>
</gene>